<dbReference type="AlphaFoldDB" id="A0A812WI36"/>
<name>A0A812WI36_SYMPI</name>
<organism evidence="1 2">
    <name type="scientific">Symbiodinium pilosum</name>
    <name type="common">Dinoflagellate</name>
    <dbReference type="NCBI Taxonomy" id="2952"/>
    <lineage>
        <taxon>Eukaryota</taxon>
        <taxon>Sar</taxon>
        <taxon>Alveolata</taxon>
        <taxon>Dinophyceae</taxon>
        <taxon>Suessiales</taxon>
        <taxon>Symbiodiniaceae</taxon>
        <taxon>Symbiodinium</taxon>
    </lineage>
</organism>
<protein>
    <submittedName>
        <fullName evidence="1">PIN1 protein</fullName>
    </submittedName>
</protein>
<sequence length="422" mass="46312">MQPIQCKAELLHWFRCIRTTFEFSEGSECADESFAAPRWLFCAAGSTARQLEQDRYREHSFILSGTFLDRGNRLVISGVGDCRVVLLEGEGKAQLVVTAASATPLLEKASGLDDPEEMQRFWKAGGMARFDVLLADGDELDEKQVKAAYRRWALRVHPDKQTGAECDADRRAFGLAFARLEESREKLEAMMAEDIESCRELRRVLHSEVFTRAGAAALLGVDKAAANTDSIVEEVAKEAEKAAKELKKKIAKMEAVAPDFRQAEAICDEAVRTLARATTAEALPRNEALLREGASCSRALGLRDLRFPRPVVLMEPKSIAYMLSTNASVRFALLCGATAAISDEELTRAAAAHSRRPKASVLVFNALADAQPTSSNASSASVCISVRRSGKAETSAAKRQKTGSSDTVRVRHILLRHQQVRQ</sequence>
<gene>
    <name evidence="1" type="primary">PIN1</name>
    <name evidence="1" type="ORF">SPIL2461_LOCUS18596</name>
</gene>
<accession>A0A812WI36</accession>
<dbReference type="Proteomes" id="UP000649617">
    <property type="component" value="Unassembled WGS sequence"/>
</dbReference>
<dbReference type="Gene3D" id="1.10.287.110">
    <property type="entry name" value="DnaJ domain"/>
    <property type="match status" value="1"/>
</dbReference>
<reference evidence="1" key="1">
    <citation type="submission" date="2021-02" db="EMBL/GenBank/DDBJ databases">
        <authorList>
            <person name="Dougan E. K."/>
            <person name="Rhodes N."/>
            <person name="Thang M."/>
            <person name="Chan C."/>
        </authorList>
    </citation>
    <scope>NUCLEOTIDE SEQUENCE</scope>
</reference>
<dbReference type="InterPro" id="IPR036869">
    <property type="entry name" value="J_dom_sf"/>
</dbReference>
<comment type="caution">
    <text evidence="1">The sequence shown here is derived from an EMBL/GenBank/DDBJ whole genome shotgun (WGS) entry which is preliminary data.</text>
</comment>
<dbReference type="EMBL" id="CAJNIZ010043921">
    <property type="protein sequence ID" value="CAE7672917.1"/>
    <property type="molecule type" value="Genomic_DNA"/>
</dbReference>
<dbReference type="SUPFAM" id="SSF46565">
    <property type="entry name" value="Chaperone J-domain"/>
    <property type="match status" value="1"/>
</dbReference>
<proteinExistence type="predicted"/>
<keyword evidence="2" id="KW-1185">Reference proteome</keyword>
<dbReference type="CDD" id="cd06257">
    <property type="entry name" value="DnaJ"/>
    <property type="match status" value="1"/>
</dbReference>
<evidence type="ECO:0000313" key="2">
    <source>
        <dbReference type="Proteomes" id="UP000649617"/>
    </source>
</evidence>
<feature type="non-terminal residue" evidence="1">
    <location>
        <position position="1"/>
    </location>
</feature>
<dbReference type="InterPro" id="IPR001623">
    <property type="entry name" value="DnaJ_domain"/>
</dbReference>
<dbReference type="OrthoDB" id="421772at2759"/>
<evidence type="ECO:0000313" key="1">
    <source>
        <dbReference type="EMBL" id="CAE7672917.1"/>
    </source>
</evidence>